<dbReference type="GO" id="GO:0071555">
    <property type="term" value="P:cell wall organization"/>
    <property type="evidence" value="ECO:0007669"/>
    <property type="project" value="UniProtKB-KW"/>
</dbReference>
<evidence type="ECO:0000256" key="1">
    <source>
        <dbReference type="ARBA" id="ARBA00004191"/>
    </source>
</evidence>
<evidence type="ECO:0000256" key="9">
    <source>
        <dbReference type="SAM" id="SignalP"/>
    </source>
</evidence>
<dbReference type="InterPro" id="IPR005795">
    <property type="entry name" value="LolPI"/>
</dbReference>
<dbReference type="CDD" id="cd22275">
    <property type="entry name" value="DPBB_EXPB_N"/>
    <property type="match status" value="1"/>
</dbReference>
<name>B6SGG2_MAIZE</name>
<dbReference type="InterPro" id="IPR007112">
    <property type="entry name" value="Expansin/allergen_DPBB_dom"/>
</dbReference>
<evidence type="ECO:0000313" key="12">
    <source>
        <dbReference type="EMBL" id="ACG23945.1"/>
    </source>
</evidence>
<evidence type="ECO:0000256" key="4">
    <source>
        <dbReference type="ARBA" id="ARBA00022525"/>
    </source>
</evidence>
<evidence type="ECO:0000256" key="5">
    <source>
        <dbReference type="ARBA" id="ARBA00022729"/>
    </source>
</evidence>
<keyword evidence="4" id="KW-0964">Secreted</keyword>
<evidence type="ECO:0000256" key="8">
    <source>
        <dbReference type="SAM" id="MobiDB-lite"/>
    </source>
</evidence>
<dbReference type="Gene3D" id="2.40.40.10">
    <property type="entry name" value="RlpA-like domain"/>
    <property type="match status" value="1"/>
</dbReference>
<dbReference type="InterPro" id="IPR007117">
    <property type="entry name" value="Expansin_CBD"/>
</dbReference>
<proteinExistence type="evidence at transcript level"/>
<dbReference type="Pfam" id="PF03330">
    <property type="entry name" value="DPBB_1"/>
    <property type="match status" value="1"/>
</dbReference>
<feature type="compositionally biased region" description="Basic and acidic residues" evidence="8">
    <location>
        <begin position="239"/>
        <end position="257"/>
    </location>
</feature>
<evidence type="ECO:0000256" key="7">
    <source>
        <dbReference type="ARBA" id="ARBA00023316"/>
    </source>
</evidence>
<dbReference type="InterPro" id="IPR007118">
    <property type="entry name" value="Expan_Lol_pI"/>
</dbReference>
<dbReference type="ExpressionAtlas" id="B6SGG2">
    <property type="expression patterns" value="baseline and differential"/>
</dbReference>
<dbReference type="SUPFAM" id="SSF50685">
    <property type="entry name" value="Barwin-like endoglucanases"/>
    <property type="match status" value="1"/>
</dbReference>
<dbReference type="AlphaFoldDB" id="B6SGG2"/>
<evidence type="ECO:0000256" key="6">
    <source>
        <dbReference type="ARBA" id="ARBA00023180"/>
    </source>
</evidence>
<keyword evidence="6" id="KW-0325">Glycoprotein</keyword>
<dbReference type="PROSITE" id="PS50843">
    <property type="entry name" value="EXPANSIN_CBD"/>
    <property type="match status" value="1"/>
</dbReference>
<feature type="region of interest" description="Disordered" evidence="8">
    <location>
        <begin position="235"/>
        <end position="303"/>
    </location>
</feature>
<comment type="similarity">
    <text evidence="2">Belongs to the expansin family. Expansin B subfamily.</text>
</comment>
<evidence type="ECO:0000256" key="2">
    <source>
        <dbReference type="ARBA" id="ARBA00005650"/>
    </source>
</evidence>
<dbReference type="EMBL" id="EU951827">
    <property type="protein sequence ID" value="ACG23945.1"/>
    <property type="molecule type" value="mRNA"/>
</dbReference>
<feature type="domain" description="Expansin-like CBD" evidence="11">
    <location>
        <begin position="177"/>
        <end position="240"/>
    </location>
</feature>
<dbReference type="PRINTS" id="PR00829">
    <property type="entry name" value="LOLP1ALLERGN"/>
</dbReference>
<dbReference type="SUPFAM" id="SSF49590">
    <property type="entry name" value="PHL pollen allergen"/>
    <property type="match status" value="1"/>
</dbReference>
<dbReference type="SMART" id="SM00837">
    <property type="entry name" value="DPBB_1"/>
    <property type="match status" value="1"/>
</dbReference>
<dbReference type="PANTHER" id="PTHR31692:SF56">
    <property type="entry name" value="EXPANSIN-B2-RELATED"/>
    <property type="match status" value="1"/>
</dbReference>
<evidence type="ECO:0000256" key="3">
    <source>
        <dbReference type="ARBA" id="ARBA00022512"/>
    </source>
</evidence>
<feature type="compositionally biased region" description="Basic and acidic residues" evidence="8">
    <location>
        <begin position="288"/>
        <end position="297"/>
    </location>
</feature>
<dbReference type="PRINTS" id="PR01225">
    <property type="entry name" value="EXPANSNFAMLY"/>
</dbReference>
<feature type="signal peptide" evidence="9">
    <location>
        <begin position="1"/>
        <end position="25"/>
    </location>
</feature>
<protein>
    <submittedName>
        <fullName evidence="12">Beta-expansin 2</fullName>
    </submittedName>
</protein>
<evidence type="ECO:0000259" key="10">
    <source>
        <dbReference type="PROSITE" id="PS50842"/>
    </source>
</evidence>
<keyword evidence="5 9" id="KW-0732">Signal</keyword>
<dbReference type="GO" id="GO:0005576">
    <property type="term" value="C:extracellular region"/>
    <property type="evidence" value="ECO:0007669"/>
    <property type="project" value="InterPro"/>
</dbReference>
<accession>B6SGG2</accession>
<sequence>MATKMVLCRFVALAAVACLLRPGAPVELHRKLSGWSDDAGATWYGAATGAGSDGGACGYQNAVDQPPFSSMIAAGSPSIFQNGKGCGACYQVKCTGHASCSGSPVTVVLTDECPGGACLDEPVHFDLSGTAFGAMAKDGQADQLRGAGHLKIQYTRVPCNWRGLDIAFKVDAGSNPNYFAVLIEYESGDGELESVELMQRGGGGGGAWAPMQQSWGAVWRYNSRRHPAGALLRPPHLRLRQDGRRQQRHPRGVDARRHVPLGRQLRQLTRTDGRTEITARPPARPPAGRRDGRERRGAIAFSL</sequence>
<dbReference type="PROSITE" id="PS50842">
    <property type="entry name" value="EXPANSIN_EG45"/>
    <property type="match status" value="1"/>
</dbReference>
<reference evidence="12" key="1">
    <citation type="journal article" date="2009" name="Plant Mol. Biol.">
        <title>Insights into corn genes derived from large-scale cDNA sequencing.</title>
        <authorList>
            <person name="Alexandrov N.N."/>
            <person name="Brover V.V."/>
            <person name="Freidin S."/>
            <person name="Troukhan M.E."/>
            <person name="Tatarinova T.V."/>
            <person name="Zhang H."/>
            <person name="Swaller T.J."/>
            <person name="Lu Y.P."/>
            <person name="Bouck J."/>
            <person name="Flavell R.B."/>
            <person name="Feldmann K.A."/>
        </authorList>
    </citation>
    <scope>NUCLEOTIDE SEQUENCE</scope>
</reference>
<organism evidence="12">
    <name type="scientific">Zea mays</name>
    <name type="common">Maize</name>
    <dbReference type="NCBI Taxonomy" id="4577"/>
    <lineage>
        <taxon>Eukaryota</taxon>
        <taxon>Viridiplantae</taxon>
        <taxon>Streptophyta</taxon>
        <taxon>Embryophyta</taxon>
        <taxon>Tracheophyta</taxon>
        <taxon>Spermatophyta</taxon>
        <taxon>Magnoliopsida</taxon>
        <taxon>Liliopsida</taxon>
        <taxon>Poales</taxon>
        <taxon>Poaceae</taxon>
        <taxon>PACMAD clade</taxon>
        <taxon>Panicoideae</taxon>
        <taxon>Andropogonodae</taxon>
        <taxon>Andropogoneae</taxon>
        <taxon>Tripsacinae</taxon>
        <taxon>Zea</taxon>
    </lineage>
</organism>
<evidence type="ECO:0000259" key="11">
    <source>
        <dbReference type="PROSITE" id="PS50843"/>
    </source>
</evidence>
<keyword evidence="3" id="KW-0134">Cell wall</keyword>
<comment type="subcellular location">
    <subcellularLocation>
        <location evidence="1">Secreted</location>
        <location evidence="1">Cell wall</location>
    </subcellularLocation>
</comment>
<feature type="domain" description="Expansin-like EG45" evidence="10">
    <location>
        <begin position="54"/>
        <end position="164"/>
    </location>
</feature>
<feature type="chain" id="PRO_5002849570" evidence="9">
    <location>
        <begin position="26"/>
        <end position="303"/>
    </location>
</feature>
<dbReference type="InterPro" id="IPR036749">
    <property type="entry name" value="Expansin_CBD_sf"/>
</dbReference>
<dbReference type="Pfam" id="PF01357">
    <property type="entry name" value="Expansin_C"/>
    <property type="match status" value="1"/>
</dbReference>
<keyword evidence="7" id="KW-0961">Cell wall biogenesis/degradation</keyword>
<dbReference type="InterPro" id="IPR036908">
    <property type="entry name" value="RlpA-like_sf"/>
</dbReference>
<dbReference type="PANTHER" id="PTHR31692">
    <property type="entry name" value="EXPANSIN-B3"/>
    <property type="match status" value="1"/>
</dbReference>
<dbReference type="InterPro" id="IPR009009">
    <property type="entry name" value="RlpA-like_DPBB"/>
</dbReference>
<dbReference type="Gene3D" id="2.60.40.760">
    <property type="entry name" value="Expansin, cellulose-binding-like domain"/>
    <property type="match status" value="1"/>
</dbReference>